<dbReference type="SUPFAM" id="SSF54593">
    <property type="entry name" value="Glyoxalase/Bleomycin resistance protein/Dihydroxybiphenyl dioxygenase"/>
    <property type="match status" value="1"/>
</dbReference>
<dbReference type="EMBL" id="JAEQMY010000065">
    <property type="protein sequence ID" value="MBL0407154.1"/>
    <property type="molecule type" value="Genomic_DNA"/>
</dbReference>
<name>A0A936ZM15_9HYPH</name>
<keyword evidence="3" id="KW-1185">Reference proteome</keyword>
<protein>
    <submittedName>
        <fullName evidence="2">VOC family protein</fullName>
    </submittedName>
</protein>
<dbReference type="Gene3D" id="3.10.180.10">
    <property type="entry name" value="2,3-Dihydroxybiphenyl 1,2-Dioxygenase, domain 1"/>
    <property type="match status" value="1"/>
</dbReference>
<comment type="caution">
    <text evidence="2">The sequence shown here is derived from an EMBL/GenBank/DDBJ whole genome shotgun (WGS) entry which is preliminary data.</text>
</comment>
<dbReference type="Pfam" id="PF00903">
    <property type="entry name" value="Glyoxalase"/>
    <property type="match status" value="1"/>
</dbReference>
<organism evidence="2 3">
    <name type="scientific">Microvirga aerilata</name>
    <dbReference type="NCBI Taxonomy" id="670292"/>
    <lineage>
        <taxon>Bacteria</taxon>
        <taxon>Pseudomonadati</taxon>
        <taxon>Pseudomonadota</taxon>
        <taxon>Alphaproteobacteria</taxon>
        <taxon>Hyphomicrobiales</taxon>
        <taxon>Methylobacteriaceae</taxon>
        <taxon>Microvirga</taxon>
    </lineage>
</organism>
<evidence type="ECO:0000259" key="1">
    <source>
        <dbReference type="Pfam" id="PF00903"/>
    </source>
</evidence>
<dbReference type="AlphaFoldDB" id="A0A936ZM15"/>
<feature type="domain" description="Glyoxalase/fosfomycin resistance/dioxygenase" evidence="1">
    <location>
        <begin position="5"/>
        <end position="28"/>
    </location>
</feature>
<gene>
    <name evidence="2" type="ORF">JKG68_24785</name>
</gene>
<evidence type="ECO:0000313" key="2">
    <source>
        <dbReference type="EMBL" id="MBL0407154.1"/>
    </source>
</evidence>
<dbReference type="InterPro" id="IPR029068">
    <property type="entry name" value="Glyas_Bleomycin-R_OHBP_Dase"/>
</dbReference>
<dbReference type="InterPro" id="IPR004360">
    <property type="entry name" value="Glyas_Fos-R_dOase_dom"/>
</dbReference>
<dbReference type="RefSeq" id="WP_202064086.1">
    <property type="nucleotide sequence ID" value="NZ_JAEQMY010000065.1"/>
</dbReference>
<reference evidence="2" key="1">
    <citation type="submission" date="2021-01" db="EMBL/GenBank/DDBJ databases">
        <title>Microvirga sp.</title>
        <authorList>
            <person name="Kim M.K."/>
        </authorList>
    </citation>
    <scope>NUCLEOTIDE SEQUENCE</scope>
    <source>
        <strain evidence="2">5420S-16</strain>
    </source>
</reference>
<evidence type="ECO:0000313" key="3">
    <source>
        <dbReference type="Proteomes" id="UP000605848"/>
    </source>
</evidence>
<sequence length="47" mass="5144">MEIDGLHHVALPCAELERSRRFYQEVLGSIPALDGLGTSPRKPLKAA</sequence>
<dbReference type="Proteomes" id="UP000605848">
    <property type="component" value="Unassembled WGS sequence"/>
</dbReference>
<accession>A0A936ZM15</accession>
<proteinExistence type="predicted"/>